<dbReference type="InterPro" id="IPR026960">
    <property type="entry name" value="RVT-Znf"/>
</dbReference>
<dbReference type="Pfam" id="PF13966">
    <property type="entry name" value="zf-RVT"/>
    <property type="match status" value="1"/>
</dbReference>
<dbReference type="InterPro" id="IPR052929">
    <property type="entry name" value="RNase_H-like_EbsB-rel"/>
</dbReference>
<proteinExistence type="predicted"/>
<organism evidence="2">
    <name type="scientific">Sesamum radiatum</name>
    <name type="common">Black benniseed</name>
    <dbReference type="NCBI Taxonomy" id="300843"/>
    <lineage>
        <taxon>Eukaryota</taxon>
        <taxon>Viridiplantae</taxon>
        <taxon>Streptophyta</taxon>
        <taxon>Embryophyta</taxon>
        <taxon>Tracheophyta</taxon>
        <taxon>Spermatophyta</taxon>
        <taxon>Magnoliopsida</taxon>
        <taxon>eudicotyledons</taxon>
        <taxon>Gunneridae</taxon>
        <taxon>Pentapetalae</taxon>
        <taxon>asterids</taxon>
        <taxon>lamiids</taxon>
        <taxon>Lamiales</taxon>
        <taxon>Pedaliaceae</taxon>
        <taxon>Sesamum</taxon>
    </lineage>
</organism>
<name>A0AAW2PZD8_SESRA</name>
<sequence length="255" mass="28599">MKISELDMPSSSGSSGLTADWSFVWKCSFPNKIKVFGWKSCRNALATLSNLARRCVDVENCFPLCSHQKEDLQHILLYCQFARQVWALSLLPTHTIGAFTGDIEGWFRHVCASLEPLCADRFFVLCWSLWNNRNKKLMEDKNQSAIDVINLADRLLREFAETSQSLAPRGSATRSLQNWQPPTYGIVKINFDGAVFDSRIEMGAGVIARDAAGECLAWRTRNFRFAANPSLAESLATREAIDLGLKRAESYYSGG</sequence>
<gene>
    <name evidence="2" type="ORF">Sradi_3774100</name>
</gene>
<reference evidence="2" key="2">
    <citation type="journal article" date="2024" name="Plant">
        <title>Genomic evolution and insights into agronomic trait innovations of Sesamum species.</title>
        <authorList>
            <person name="Miao H."/>
            <person name="Wang L."/>
            <person name="Qu L."/>
            <person name="Liu H."/>
            <person name="Sun Y."/>
            <person name="Le M."/>
            <person name="Wang Q."/>
            <person name="Wei S."/>
            <person name="Zheng Y."/>
            <person name="Lin W."/>
            <person name="Duan Y."/>
            <person name="Cao H."/>
            <person name="Xiong S."/>
            <person name="Wang X."/>
            <person name="Wei L."/>
            <person name="Li C."/>
            <person name="Ma Q."/>
            <person name="Ju M."/>
            <person name="Zhao R."/>
            <person name="Li G."/>
            <person name="Mu C."/>
            <person name="Tian Q."/>
            <person name="Mei H."/>
            <person name="Zhang T."/>
            <person name="Gao T."/>
            <person name="Zhang H."/>
        </authorList>
    </citation>
    <scope>NUCLEOTIDE SEQUENCE</scope>
    <source>
        <strain evidence="2">G02</strain>
    </source>
</reference>
<dbReference type="EMBL" id="JACGWJ010000016">
    <property type="protein sequence ID" value="KAL0360896.1"/>
    <property type="molecule type" value="Genomic_DNA"/>
</dbReference>
<comment type="caution">
    <text evidence="2">The sequence shown here is derived from an EMBL/GenBank/DDBJ whole genome shotgun (WGS) entry which is preliminary data.</text>
</comment>
<reference evidence="2" key="1">
    <citation type="submission" date="2020-06" db="EMBL/GenBank/DDBJ databases">
        <authorList>
            <person name="Li T."/>
            <person name="Hu X."/>
            <person name="Zhang T."/>
            <person name="Song X."/>
            <person name="Zhang H."/>
            <person name="Dai N."/>
            <person name="Sheng W."/>
            <person name="Hou X."/>
            <person name="Wei L."/>
        </authorList>
    </citation>
    <scope>NUCLEOTIDE SEQUENCE</scope>
    <source>
        <strain evidence="2">G02</strain>
        <tissue evidence="2">Leaf</tissue>
    </source>
</reference>
<evidence type="ECO:0000259" key="1">
    <source>
        <dbReference type="Pfam" id="PF13966"/>
    </source>
</evidence>
<dbReference type="PANTHER" id="PTHR47074:SF48">
    <property type="entry name" value="POLYNUCLEOTIDYL TRANSFERASE, RIBONUCLEASE H-LIKE SUPERFAMILY PROTEIN"/>
    <property type="match status" value="1"/>
</dbReference>
<protein>
    <recommendedName>
        <fullName evidence="1">Reverse transcriptase zinc-binding domain-containing protein</fullName>
    </recommendedName>
</protein>
<feature type="domain" description="Reverse transcriptase zinc-binding" evidence="1">
    <location>
        <begin position="19"/>
        <end position="86"/>
    </location>
</feature>
<dbReference type="AlphaFoldDB" id="A0AAW2PZD8"/>
<dbReference type="PANTHER" id="PTHR47074">
    <property type="entry name" value="BNAC02G40300D PROTEIN"/>
    <property type="match status" value="1"/>
</dbReference>
<accession>A0AAW2PZD8</accession>
<evidence type="ECO:0000313" key="2">
    <source>
        <dbReference type="EMBL" id="KAL0360896.1"/>
    </source>
</evidence>